<dbReference type="RefSeq" id="WP_317636098.1">
    <property type="nucleotide sequence ID" value="NZ_AP026802.1"/>
</dbReference>
<organism evidence="1 2">
    <name type="scientific">Xylocopilactobacillus apicola</name>
    <dbReference type="NCBI Taxonomy" id="2932184"/>
    <lineage>
        <taxon>Bacteria</taxon>
        <taxon>Bacillati</taxon>
        <taxon>Bacillota</taxon>
        <taxon>Bacilli</taxon>
        <taxon>Lactobacillales</taxon>
        <taxon>Lactobacillaceae</taxon>
        <taxon>Xylocopilactobacillus</taxon>
    </lineage>
</organism>
<keyword evidence="2" id="KW-1185">Reference proteome</keyword>
<evidence type="ECO:0000313" key="2">
    <source>
        <dbReference type="Proteomes" id="UP001321861"/>
    </source>
</evidence>
<dbReference type="Proteomes" id="UP001321861">
    <property type="component" value="Chromosome"/>
</dbReference>
<proteinExistence type="predicted"/>
<name>A0AAU9DMJ3_9LACO</name>
<dbReference type="AlphaFoldDB" id="A0AAU9DMJ3"/>
<accession>A0AAU9DMJ3</accession>
<evidence type="ECO:0008006" key="3">
    <source>
        <dbReference type="Google" id="ProtNLM"/>
    </source>
</evidence>
<gene>
    <name evidence="1" type="ORF">XA3_06230</name>
</gene>
<evidence type="ECO:0000313" key="1">
    <source>
        <dbReference type="EMBL" id="BDR58182.1"/>
    </source>
</evidence>
<protein>
    <recommendedName>
        <fullName evidence="3">Transposase TnpC homeodomain domain-containing protein</fullName>
    </recommendedName>
</protein>
<dbReference type="EMBL" id="AP026802">
    <property type="protein sequence ID" value="BDR58182.1"/>
    <property type="molecule type" value="Genomic_DNA"/>
</dbReference>
<reference evidence="1 2" key="1">
    <citation type="journal article" date="2023" name="Microbiol. Spectr.">
        <title>Symbiosis of Carpenter Bees with Uncharacterized Lactic Acid Bacteria Showing NAD Auxotrophy.</title>
        <authorList>
            <person name="Kawasaki S."/>
            <person name="Ozawa K."/>
            <person name="Mori T."/>
            <person name="Yamamoto A."/>
            <person name="Ito M."/>
            <person name="Ohkuma M."/>
            <person name="Sakamoto M."/>
            <person name="Matsutani M."/>
        </authorList>
    </citation>
    <scope>NUCLEOTIDE SEQUENCE [LARGE SCALE GENOMIC DNA]</scope>
    <source>
        <strain evidence="1 2">XA3</strain>
    </source>
</reference>
<dbReference type="KEGG" id="xap:XA3_06230"/>
<sequence length="100" mass="11444">MTTNEESLIAENKSLKAEIVWLKEQLADLNRTHYGSRSDKTKFDAQSNDAQSSLFGEKDFFEMSQTPLAQPRVKHAPVQYKRVKGKLVKIKSTKNSRSEK</sequence>